<protein>
    <submittedName>
        <fullName evidence="2">YidB family protein</fullName>
    </submittedName>
</protein>
<gene>
    <name evidence="2" type="ORF">M2650_07800</name>
</gene>
<evidence type="ECO:0000256" key="1">
    <source>
        <dbReference type="SAM" id="Phobius"/>
    </source>
</evidence>
<keyword evidence="1" id="KW-1133">Transmembrane helix</keyword>
<accession>A0ABT0MJV5</accession>
<dbReference type="InterPro" id="IPR027405">
    <property type="entry name" value="YidB-like"/>
</dbReference>
<comment type="caution">
    <text evidence="2">The sequence shown here is derived from an EMBL/GenBank/DDBJ whole genome shotgun (WGS) entry which is preliminary data.</text>
</comment>
<dbReference type="Proteomes" id="UP001431217">
    <property type="component" value="Unassembled WGS sequence"/>
</dbReference>
<feature type="transmembrane region" description="Helical" evidence="1">
    <location>
        <begin position="224"/>
        <end position="246"/>
    </location>
</feature>
<reference evidence="2 3" key="1">
    <citation type="submission" date="2022-05" db="EMBL/GenBank/DDBJ databases">
        <title>Luteimonas sp. SX5, whole genome shotgun sequencing project.</title>
        <authorList>
            <person name="Zhao G."/>
            <person name="Shen L."/>
        </authorList>
    </citation>
    <scope>NUCLEOTIDE SEQUENCE [LARGE SCALE GENOMIC DNA]</scope>
    <source>
        <strain evidence="2 3">SX5</strain>
    </source>
</reference>
<dbReference type="Pfam" id="PF20159">
    <property type="entry name" value="YidB"/>
    <property type="match status" value="1"/>
</dbReference>
<keyword evidence="1" id="KW-0812">Transmembrane</keyword>
<evidence type="ECO:0000313" key="2">
    <source>
        <dbReference type="EMBL" id="MCL1634534.1"/>
    </source>
</evidence>
<name>A0ABT0MJV5_9GAMM</name>
<organism evidence="2 3">
    <name type="scientific">Luteimonas galliterrae</name>
    <dbReference type="NCBI Taxonomy" id="2940486"/>
    <lineage>
        <taxon>Bacteria</taxon>
        <taxon>Pseudomonadati</taxon>
        <taxon>Pseudomonadota</taxon>
        <taxon>Gammaproteobacteria</taxon>
        <taxon>Lysobacterales</taxon>
        <taxon>Lysobacteraceae</taxon>
        <taxon>Luteimonas</taxon>
    </lineage>
</organism>
<dbReference type="Gene3D" id="1.10.10.690">
    <property type="entry name" value="YidB-like"/>
    <property type="match status" value="1"/>
</dbReference>
<dbReference type="InterPro" id="IPR045372">
    <property type="entry name" value="YidB"/>
</dbReference>
<keyword evidence="3" id="KW-1185">Reference proteome</keyword>
<dbReference type="RefSeq" id="WP_249473086.1">
    <property type="nucleotide sequence ID" value="NZ_JAMBEP010000001.1"/>
</dbReference>
<proteinExistence type="predicted"/>
<sequence>MFDVLVSELSERYGLGDRGRDLFGLLMGYIYNDRRGGFGGFAESFRQQGHGDLFASWLGGDARRQRTLTASDVGMVFGQGLLSDWGNRIGASRATVAAAIAGVLPRLIGELTPGGRLPEAFGAGPVKATDARTAHTDAPVDADDDREAVTDAGVVLGHAASAPYSGDRIASANLRRDGVRTEPQGSAAPIDPHVAAITEAVFSDEPLLRDVEFRRPPPRRERGGFGWLLWSLIILAALAAGGWYYVQRYGLPPGVQLPWSTTPATNN</sequence>
<keyword evidence="1" id="KW-0472">Membrane</keyword>
<dbReference type="SUPFAM" id="SSF140804">
    <property type="entry name" value="YidB-like"/>
    <property type="match status" value="1"/>
</dbReference>
<dbReference type="EMBL" id="JAMBEP010000001">
    <property type="protein sequence ID" value="MCL1634534.1"/>
    <property type="molecule type" value="Genomic_DNA"/>
</dbReference>
<evidence type="ECO:0000313" key="3">
    <source>
        <dbReference type="Proteomes" id="UP001431217"/>
    </source>
</evidence>